<keyword evidence="3" id="KW-1185">Reference proteome</keyword>
<dbReference type="KEGG" id="chg:AXF12_03400"/>
<organism evidence="2 4">
    <name type="scientific">Capnocytophaga haemolytica</name>
    <dbReference type="NCBI Taxonomy" id="45243"/>
    <lineage>
        <taxon>Bacteria</taxon>
        <taxon>Pseudomonadati</taxon>
        <taxon>Bacteroidota</taxon>
        <taxon>Flavobacteriia</taxon>
        <taxon>Flavobacteriales</taxon>
        <taxon>Flavobacteriaceae</taxon>
        <taxon>Capnocytophaga</taxon>
    </lineage>
</organism>
<sequence>MTNTNENNERELSIELDQEMADGVYANLVVINHSSSEFVLDFVNVMPGMPKAHVRSRVVLAPEHAKRLLAALADNIEKYENANGNISDNSSYTIPLFGVTGEA</sequence>
<evidence type="ECO:0000313" key="2">
    <source>
        <dbReference type="EMBL" id="SNV08661.1"/>
    </source>
</evidence>
<dbReference type="RefSeq" id="WP_066428333.1">
    <property type="nucleotide sequence ID" value="NZ_CP014227.1"/>
</dbReference>
<dbReference type="InterPro" id="IPR021857">
    <property type="entry name" value="DUF3467"/>
</dbReference>
<evidence type="ECO:0000313" key="1">
    <source>
        <dbReference type="EMBL" id="AMD84652.1"/>
    </source>
</evidence>
<proteinExistence type="predicted"/>
<dbReference type="Proteomes" id="UP000215539">
    <property type="component" value="Chromosome 1"/>
</dbReference>
<protein>
    <submittedName>
        <fullName evidence="2">Protein of uncharacterized function (DUF3467)</fullName>
    </submittedName>
</protein>
<gene>
    <name evidence="1" type="ORF">AXF12_03400</name>
    <name evidence="2" type="ORF">SAMEA44541418_01059</name>
</gene>
<evidence type="ECO:0000313" key="4">
    <source>
        <dbReference type="Proteomes" id="UP000215539"/>
    </source>
</evidence>
<dbReference type="EMBL" id="CP014227">
    <property type="protein sequence ID" value="AMD84652.1"/>
    <property type="molecule type" value="Genomic_DNA"/>
</dbReference>
<reference evidence="1 3" key="1">
    <citation type="submission" date="2016-02" db="EMBL/GenBank/DDBJ databases">
        <authorList>
            <person name="Holder M.E."/>
            <person name="Ajami N.J."/>
            <person name="Petrosino J.F."/>
        </authorList>
    </citation>
    <scope>NUCLEOTIDE SEQUENCE [LARGE SCALE GENOMIC DNA]</scope>
    <source>
        <strain evidence="1 3">CCUG 32990</strain>
    </source>
</reference>
<name>A0AAX2GXA0_9FLAO</name>
<reference evidence="2 4" key="2">
    <citation type="submission" date="2017-06" db="EMBL/GenBank/DDBJ databases">
        <authorList>
            <consortium name="Pathogen Informatics"/>
        </authorList>
    </citation>
    <scope>NUCLEOTIDE SEQUENCE [LARGE SCALE GENOMIC DNA]</scope>
    <source>
        <strain evidence="2 4">NCTC12947</strain>
    </source>
</reference>
<dbReference type="Proteomes" id="UP000065822">
    <property type="component" value="Chromosome"/>
</dbReference>
<evidence type="ECO:0000313" key="3">
    <source>
        <dbReference type="Proteomes" id="UP000065822"/>
    </source>
</evidence>
<dbReference type="EMBL" id="LT906449">
    <property type="protein sequence ID" value="SNV08661.1"/>
    <property type="molecule type" value="Genomic_DNA"/>
</dbReference>
<dbReference type="AlphaFoldDB" id="A0AAX2GXA0"/>
<accession>A0AAX2GXA0</accession>
<dbReference type="Pfam" id="PF11950">
    <property type="entry name" value="DUF3467"/>
    <property type="match status" value="1"/>
</dbReference>